<keyword evidence="3" id="KW-1185">Reference proteome</keyword>
<evidence type="ECO:0000256" key="1">
    <source>
        <dbReference type="SAM" id="MobiDB-lite"/>
    </source>
</evidence>
<dbReference type="KEGG" id="rlt:Rleg2_3867"/>
<feature type="compositionally biased region" description="Basic and acidic residues" evidence="1">
    <location>
        <begin position="345"/>
        <end position="356"/>
    </location>
</feature>
<organism evidence="2 3">
    <name type="scientific">Rhizobium leguminosarum bv. trifolii (strain WSM2304)</name>
    <dbReference type="NCBI Taxonomy" id="395492"/>
    <lineage>
        <taxon>Bacteria</taxon>
        <taxon>Pseudomonadati</taxon>
        <taxon>Pseudomonadota</taxon>
        <taxon>Alphaproteobacteria</taxon>
        <taxon>Hyphomicrobiales</taxon>
        <taxon>Rhizobiaceae</taxon>
        <taxon>Rhizobium/Agrobacterium group</taxon>
        <taxon>Rhizobium</taxon>
    </lineage>
</organism>
<feature type="region of interest" description="Disordered" evidence="1">
    <location>
        <begin position="345"/>
        <end position="368"/>
    </location>
</feature>
<name>A0ABF7QSW9_RHILW</name>
<evidence type="ECO:0000313" key="2">
    <source>
        <dbReference type="EMBL" id="ACI57129.1"/>
    </source>
</evidence>
<gene>
    <name evidence="2" type="ordered locus">Rleg2_3867</name>
</gene>
<reference evidence="2 3" key="1">
    <citation type="journal article" date="2010" name="Stand. Genomic Sci.">
        <title>Complete genome sequence of Rhizobium leguminosarum bv trifolii strain WSM2304, an effective microsymbiont of the South American clover Trifolium polymorphum.</title>
        <authorList>
            <person name="Reeve W."/>
            <person name="O'Hara G."/>
            <person name="Chain P."/>
            <person name="Ardley J."/>
            <person name="Brau L."/>
            <person name="Nandesena K."/>
            <person name="Tiwari R."/>
            <person name="Malfatti S."/>
            <person name="Kiss H."/>
            <person name="Lapidus A."/>
            <person name="Copeland A."/>
            <person name="Nolan M."/>
            <person name="Land M."/>
            <person name="Ivanova N."/>
            <person name="Mavromatis K."/>
            <person name="Markowitz V."/>
            <person name="Kyrpides N."/>
            <person name="Melino V."/>
            <person name="Denton M."/>
            <person name="Yates R."/>
            <person name="Howieson J."/>
        </authorList>
    </citation>
    <scope>NUCLEOTIDE SEQUENCE [LARGE SCALE GENOMIC DNA]</scope>
    <source>
        <strain evidence="2 3">WSM2304</strain>
    </source>
</reference>
<proteinExistence type="predicted"/>
<sequence length="390" mass="44196">MSAPVRDTEYEGPIQSILRLFLSVDLVGSTAFKQANQRAFKSDEKAGEGSIAEPWFSPIAQFYKEIERLFAREWQLYAEGLASRIGWPAGPAPELWKSAGDELLYVKVLRDHREATACIICWMRTIEEYRSDLKQKYPTLDLKCTAWVAGFPIANTEVVFAKRVDNEEIPDDADPLFANLDLLHRYDADPNDRALTKDYIGPSVDTGFRLCELSTARKFVISVDLALMVVHAVRARPAGADEIDVKLHYDGRVGLKGVLGGHPYPVFWIDMASDSSLDKLEDKLLEIQPRNTDDIKSYCEEFFNSHSSNAMIPYIVGNQDPYFASMPESHAKKIKLLRDYWENERSRRDQERESSKAEGPGEEPGKEQVEGLFASLLRLIVENTPDRPTK</sequence>
<evidence type="ECO:0000313" key="3">
    <source>
        <dbReference type="Proteomes" id="UP000008330"/>
    </source>
</evidence>
<accession>A0ABF7QSW9</accession>
<dbReference type="RefSeq" id="WP_012559343.1">
    <property type="nucleotide sequence ID" value="NC_011369.1"/>
</dbReference>
<dbReference type="Proteomes" id="UP000008330">
    <property type="component" value="Chromosome"/>
</dbReference>
<protein>
    <submittedName>
        <fullName evidence="2">Uncharacterized protein</fullName>
    </submittedName>
</protein>
<dbReference type="EMBL" id="CP001191">
    <property type="protein sequence ID" value="ACI57129.1"/>
    <property type="molecule type" value="Genomic_DNA"/>
</dbReference>
<dbReference type="AlphaFoldDB" id="A0ABF7QSW9"/>